<proteinExistence type="predicted"/>
<keyword evidence="3" id="KW-1185">Reference proteome</keyword>
<sequence>MSSKRFSRRLPYATEILQNIFTRLPTKERVAVARASKRFYLIIADNDGYWYQQFDLCYPETNTSVKEWLRWFDKAAARVEDNHYKKPLKFYIANGVLGMSLFSLPLNWFRRYTARKQLESNWKHGRGNSFICDYPAGAIDSKNNAESPFYMLTTNIWGTVIRVGKCIYYSPLQDKSPKLVALKAPDTHASTLQSAGKLSAAVNNQFIAILVSSSQKCYFWRLDKAAKPTFSGCLELPREVESIEDLRANWLVFRTKDNMNRGKAYIYDLTKDGPTPRVSTYYGWHIYKIHELRGNKAIVYAAHLGSRDNISSAQSQDYYYNQRQYGASNAQAENTNLHWTLWRVTPFSLCTEKAETHSMAFSMSSPNSEWKSRQLTDDSYLIWRDDSNKNGFIIVHSVLKGIQFAKEFTGATPTVSINNDRVIMSTTTEWSVTTLSTKQLIHKTKIGDDLTYIGTALERFWVTRHEEGVIIFDVKYNDEFSSNFYRNATAPIGISDRGIVSMFSNAIVWFDVGMFF</sequence>
<dbReference type="InterPro" id="IPR001810">
    <property type="entry name" value="F-box_dom"/>
</dbReference>
<evidence type="ECO:0000313" key="3">
    <source>
        <dbReference type="Proteomes" id="UP000271241"/>
    </source>
</evidence>
<dbReference type="Pfam" id="PF12937">
    <property type="entry name" value="F-box-like"/>
    <property type="match status" value="1"/>
</dbReference>
<dbReference type="InterPro" id="IPR036047">
    <property type="entry name" value="F-box-like_dom_sf"/>
</dbReference>
<protein>
    <recommendedName>
        <fullName evidence="1">F-box domain-containing protein</fullName>
    </recommendedName>
</protein>
<evidence type="ECO:0000313" key="2">
    <source>
        <dbReference type="EMBL" id="RKP08444.1"/>
    </source>
</evidence>
<organism evidence="2 3">
    <name type="scientific">Thamnocephalis sphaerospora</name>
    <dbReference type="NCBI Taxonomy" id="78915"/>
    <lineage>
        <taxon>Eukaryota</taxon>
        <taxon>Fungi</taxon>
        <taxon>Fungi incertae sedis</taxon>
        <taxon>Zoopagomycota</taxon>
        <taxon>Zoopagomycotina</taxon>
        <taxon>Zoopagomycetes</taxon>
        <taxon>Zoopagales</taxon>
        <taxon>Sigmoideomycetaceae</taxon>
        <taxon>Thamnocephalis</taxon>
    </lineage>
</organism>
<accession>A0A4P9XQW2</accession>
<dbReference type="SUPFAM" id="SSF81383">
    <property type="entry name" value="F-box domain"/>
    <property type="match status" value="1"/>
</dbReference>
<dbReference type="Gene3D" id="1.20.1280.50">
    <property type="match status" value="1"/>
</dbReference>
<gene>
    <name evidence="2" type="ORF">THASP1DRAFT_29743</name>
</gene>
<evidence type="ECO:0000259" key="1">
    <source>
        <dbReference type="Pfam" id="PF12937"/>
    </source>
</evidence>
<dbReference type="AlphaFoldDB" id="A0A4P9XQW2"/>
<reference evidence="3" key="1">
    <citation type="journal article" date="2018" name="Nat. Microbiol.">
        <title>Leveraging single-cell genomics to expand the fungal tree of life.</title>
        <authorList>
            <person name="Ahrendt S.R."/>
            <person name="Quandt C.A."/>
            <person name="Ciobanu D."/>
            <person name="Clum A."/>
            <person name="Salamov A."/>
            <person name="Andreopoulos B."/>
            <person name="Cheng J.F."/>
            <person name="Woyke T."/>
            <person name="Pelin A."/>
            <person name="Henrissat B."/>
            <person name="Reynolds N.K."/>
            <person name="Benny G.L."/>
            <person name="Smith M.E."/>
            <person name="James T.Y."/>
            <person name="Grigoriev I.V."/>
        </authorList>
    </citation>
    <scope>NUCLEOTIDE SEQUENCE [LARGE SCALE GENOMIC DNA]</scope>
    <source>
        <strain evidence="3">RSA 1356</strain>
    </source>
</reference>
<feature type="domain" description="F-box" evidence="1">
    <location>
        <begin position="14"/>
        <end position="52"/>
    </location>
</feature>
<dbReference type="EMBL" id="KZ992602">
    <property type="protein sequence ID" value="RKP08444.1"/>
    <property type="molecule type" value="Genomic_DNA"/>
</dbReference>
<name>A0A4P9XQW2_9FUNG</name>
<dbReference type="Proteomes" id="UP000271241">
    <property type="component" value="Unassembled WGS sequence"/>
</dbReference>
<dbReference type="CDD" id="cd09917">
    <property type="entry name" value="F-box_SF"/>
    <property type="match status" value="1"/>
</dbReference>
<dbReference type="OrthoDB" id="10680428at2759"/>